<dbReference type="Gene3D" id="1.10.260.40">
    <property type="entry name" value="lambda repressor-like DNA-binding domains"/>
    <property type="match status" value="1"/>
</dbReference>
<dbReference type="eggNOG" id="COG2944">
    <property type="taxonomic scope" value="Bacteria"/>
</dbReference>
<accession>R1IG17</accession>
<name>R1IG17_9PSEU</name>
<sequence length="342" mass="37990">MPSVTRSLRQQQRQLAAELRTRSKTWVEIAQVFAERYQVNMRVALRLVRGWSQRQAAEAWNARWPTDPKTFKNFSYWELWPGGTGHAPSLAVLGNLAELYECSLADLLADAADFRTFDEVHQAHQQLAVLDQPARANTLQDFVARLDQVDAQELARLAATWTQAGGNPVSRRSLLLKVSAALSSASAGWALAPDPAAADPLPEVPPADDDLSGIWHSQHRYPSTGRRKTLTGEHYVVLRQHGNRLVGLSLPHTTGSRLRLELAKDMAVATGTWREQTSPGGYYRGVTYHGTLQLVVDPVGRRMSGMWLGFGRDFAVNSGDRQLSRCETDTSQVAQRAYHGKV</sequence>
<dbReference type="InterPro" id="IPR010982">
    <property type="entry name" value="Lambda_DNA-bd_dom_sf"/>
</dbReference>
<dbReference type="OrthoDB" id="4526040at2"/>
<reference evidence="1 2" key="1">
    <citation type="submission" date="2013-02" db="EMBL/GenBank/DDBJ databases">
        <title>Draft genome sequence of Amycolatopsis vancoresmycina strain DSM 44592T.</title>
        <authorList>
            <person name="Kumar S."/>
            <person name="Kaur N."/>
            <person name="Kaur C."/>
            <person name="Raghava G.P.S."/>
            <person name="Mayilraj S."/>
        </authorList>
    </citation>
    <scope>NUCLEOTIDE SEQUENCE [LARGE SCALE GENOMIC DNA]</scope>
    <source>
        <strain evidence="1 2">DSM 44592</strain>
    </source>
</reference>
<dbReference type="PATRIC" id="fig|1292037.4.peg.1273"/>
<keyword evidence="2" id="KW-1185">Reference proteome</keyword>
<dbReference type="Proteomes" id="UP000014139">
    <property type="component" value="Unassembled WGS sequence"/>
</dbReference>
<dbReference type="AlphaFoldDB" id="R1IG17"/>
<proteinExistence type="predicted"/>
<evidence type="ECO:0000313" key="1">
    <source>
        <dbReference type="EMBL" id="EOD69364.1"/>
    </source>
</evidence>
<protein>
    <submittedName>
        <fullName evidence="1">Uncharacterized protein</fullName>
    </submittedName>
</protein>
<evidence type="ECO:0000313" key="2">
    <source>
        <dbReference type="Proteomes" id="UP000014139"/>
    </source>
</evidence>
<gene>
    <name evidence="1" type="ORF">H480_06558</name>
</gene>
<dbReference type="RefSeq" id="WP_003063828.1">
    <property type="nucleotide sequence ID" value="NZ_AOUO01000071.1"/>
</dbReference>
<dbReference type="GO" id="GO:0003677">
    <property type="term" value="F:DNA binding"/>
    <property type="evidence" value="ECO:0007669"/>
    <property type="project" value="InterPro"/>
</dbReference>
<dbReference type="eggNOG" id="COG1396">
    <property type="taxonomic scope" value="Bacteria"/>
</dbReference>
<comment type="caution">
    <text evidence="1">The sequence shown here is derived from an EMBL/GenBank/DDBJ whole genome shotgun (WGS) entry which is preliminary data.</text>
</comment>
<dbReference type="EMBL" id="AOUO01000071">
    <property type="protein sequence ID" value="EOD69364.1"/>
    <property type="molecule type" value="Genomic_DNA"/>
</dbReference>
<organism evidence="1 2">
    <name type="scientific">Amycolatopsis vancoresmycina DSM 44592</name>
    <dbReference type="NCBI Taxonomy" id="1292037"/>
    <lineage>
        <taxon>Bacteria</taxon>
        <taxon>Bacillati</taxon>
        <taxon>Actinomycetota</taxon>
        <taxon>Actinomycetes</taxon>
        <taxon>Pseudonocardiales</taxon>
        <taxon>Pseudonocardiaceae</taxon>
        <taxon>Amycolatopsis</taxon>
    </lineage>
</organism>